<keyword evidence="3" id="KW-0255">Endonuclease</keyword>
<organism evidence="3 4">
    <name type="scientific">Christiangramia gaetbulicola</name>
    <dbReference type="NCBI Taxonomy" id="703340"/>
    <lineage>
        <taxon>Bacteria</taxon>
        <taxon>Pseudomonadati</taxon>
        <taxon>Bacteroidota</taxon>
        <taxon>Flavobacteriia</taxon>
        <taxon>Flavobacteriales</taxon>
        <taxon>Flavobacteriaceae</taxon>
        <taxon>Christiangramia</taxon>
    </lineage>
</organism>
<dbReference type="InterPro" id="IPR005135">
    <property type="entry name" value="Endo/exonuclease/phosphatase"/>
</dbReference>
<name>A0A2T6AEH7_9FLAO</name>
<protein>
    <submittedName>
        <fullName evidence="3">Endonuclease/exonuclease/phosphatase family metal-dependent hydrolase</fullName>
    </submittedName>
</protein>
<feature type="domain" description="Endonuclease/exonuclease/phosphatase" evidence="2">
    <location>
        <begin position="25"/>
        <end position="265"/>
    </location>
</feature>
<evidence type="ECO:0000259" key="2">
    <source>
        <dbReference type="Pfam" id="PF03372"/>
    </source>
</evidence>
<proteinExistence type="predicted"/>
<dbReference type="Proteomes" id="UP000244174">
    <property type="component" value="Unassembled WGS sequence"/>
</dbReference>
<keyword evidence="3" id="KW-0269">Exonuclease</keyword>
<sequence length="276" mass="31783">MRILSLLFCVFLFQISVTAQEIEVMTYNIKYANENDGENSWSKRKDWITNQIHFYEPDVLGVQEALKSQLDHFTDHITSYKMLGVGRDGEDKGEYSAILYKQEKFEVLESNTFWLSETPDKISIGWDAALNRICTYALFEDKASGKKFWIFNTHFDHMGEKARLESSRLIVQKIKAMNQEDLPVFLMGDFNLEPDTEGVGSILSYLDDAKQEAEYTFGPAGTFNGYNFSEPVTRRIDCIFINDKVEVEKYAVISDSKDLKYPSDHLPVLVKAKLIE</sequence>
<keyword evidence="4" id="KW-1185">Reference proteome</keyword>
<dbReference type="PANTHER" id="PTHR12121:SF36">
    <property type="entry name" value="ENDONUCLEASE_EXONUCLEASE_PHOSPHATASE DOMAIN-CONTAINING PROTEIN"/>
    <property type="match status" value="1"/>
</dbReference>
<keyword evidence="1" id="KW-0732">Signal</keyword>
<dbReference type="RefSeq" id="WP_108172495.1">
    <property type="nucleotide sequence ID" value="NZ_QBKQ01000003.1"/>
</dbReference>
<evidence type="ECO:0000313" key="4">
    <source>
        <dbReference type="Proteomes" id="UP000244174"/>
    </source>
</evidence>
<dbReference type="Gene3D" id="3.60.10.10">
    <property type="entry name" value="Endonuclease/exonuclease/phosphatase"/>
    <property type="match status" value="1"/>
</dbReference>
<dbReference type="PANTHER" id="PTHR12121">
    <property type="entry name" value="CARBON CATABOLITE REPRESSOR PROTEIN 4"/>
    <property type="match status" value="1"/>
</dbReference>
<dbReference type="InterPro" id="IPR050410">
    <property type="entry name" value="CCR4/nocturin_mRNA_transcr"/>
</dbReference>
<dbReference type="AlphaFoldDB" id="A0A2T6AEH7"/>
<dbReference type="EMBL" id="QBKQ01000003">
    <property type="protein sequence ID" value="PTX42192.1"/>
    <property type="molecule type" value="Genomic_DNA"/>
</dbReference>
<feature type="signal peptide" evidence="1">
    <location>
        <begin position="1"/>
        <end position="19"/>
    </location>
</feature>
<dbReference type="InterPro" id="IPR036691">
    <property type="entry name" value="Endo/exonu/phosph_ase_sf"/>
</dbReference>
<dbReference type="Pfam" id="PF03372">
    <property type="entry name" value="Exo_endo_phos"/>
    <property type="match status" value="1"/>
</dbReference>
<evidence type="ECO:0000313" key="3">
    <source>
        <dbReference type="EMBL" id="PTX42192.1"/>
    </source>
</evidence>
<dbReference type="GO" id="GO:0000175">
    <property type="term" value="F:3'-5'-RNA exonuclease activity"/>
    <property type="evidence" value="ECO:0007669"/>
    <property type="project" value="TreeGrafter"/>
</dbReference>
<evidence type="ECO:0000256" key="1">
    <source>
        <dbReference type="SAM" id="SignalP"/>
    </source>
</evidence>
<reference evidence="3 4" key="1">
    <citation type="submission" date="2018-04" db="EMBL/GenBank/DDBJ databases">
        <title>Genomic Encyclopedia of Archaeal and Bacterial Type Strains, Phase II (KMG-II): from individual species to whole genera.</title>
        <authorList>
            <person name="Goeker M."/>
        </authorList>
    </citation>
    <scope>NUCLEOTIDE SEQUENCE [LARGE SCALE GENOMIC DNA]</scope>
    <source>
        <strain evidence="3 4">DSM 23082</strain>
    </source>
</reference>
<gene>
    <name evidence="3" type="ORF">C8P64_2611</name>
</gene>
<dbReference type="SUPFAM" id="SSF56219">
    <property type="entry name" value="DNase I-like"/>
    <property type="match status" value="1"/>
</dbReference>
<dbReference type="OrthoDB" id="9793162at2"/>
<feature type="chain" id="PRO_5015464480" evidence="1">
    <location>
        <begin position="20"/>
        <end position="276"/>
    </location>
</feature>
<keyword evidence="3" id="KW-0378">Hydrolase</keyword>
<dbReference type="GO" id="GO:0004519">
    <property type="term" value="F:endonuclease activity"/>
    <property type="evidence" value="ECO:0007669"/>
    <property type="project" value="UniProtKB-KW"/>
</dbReference>
<keyword evidence="3" id="KW-0540">Nuclease</keyword>
<accession>A0A2T6AEH7</accession>
<comment type="caution">
    <text evidence="3">The sequence shown here is derived from an EMBL/GenBank/DDBJ whole genome shotgun (WGS) entry which is preliminary data.</text>
</comment>
<dbReference type="CDD" id="cd09083">
    <property type="entry name" value="EEP-1"/>
    <property type="match status" value="1"/>
</dbReference>